<evidence type="ECO:0000259" key="7">
    <source>
        <dbReference type="PROSITE" id="PS01124"/>
    </source>
</evidence>
<dbReference type="GO" id="GO:0043565">
    <property type="term" value="F:sequence-specific DNA binding"/>
    <property type="evidence" value="ECO:0007669"/>
    <property type="project" value="InterPro"/>
</dbReference>
<keyword evidence="5" id="KW-0804">Transcription</keyword>
<dbReference type="Proteomes" id="UP000224563">
    <property type="component" value="Unassembled WGS sequence"/>
</dbReference>
<evidence type="ECO:0000256" key="4">
    <source>
        <dbReference type="ARBA" id="ARBA00023125"/>
    </source>
</evidence>
<proteinExistence type="inferred from homology"/>
<accession>A0A2G3DZ43</accession>
<dbReference type="PROSITE" id="PS00041">
    <property type="entry name" value="HTH_ARAC_FAMILY_1"/>
    <property type="match status" value="1"/>
</dbReference>
<comment type="caution">
    <text evidence="8">The sequence shown here is derived from an EMBL/GenBank/DDBJ whole genome shotgun (WGS) entry which is preliminary data.</text>
</comment>
<comment type="similarity">
    <text evidence="1">Belongs to the glycosyl hydrolase 39 family.</text>
</comment>
<evidence type="ECO:0000256" key="5">
    <source>
        <dbReference type="ARBA" id="ARBA00023163"/>
    </source>
</evidence>
<dbReference type="AlphaFoldDB" id="A0A2G3DZ43"/>
<reference evidence="8 9" key="2">
    <citation type="submission" date="2017-10" db="EMBL/GenBank/DDBJ databases">
        <authorList>
            <person name="Banno H."/>
            <person name="Chua N.-H."/>
        </authorList>
    </citation>
    <scope>NUCLEOTIDE SEQUENCE [LARGE SCALE GENOMIC DNA]</scope>
    <source>
        <strain evidence="8 9">JK623</strain>
    </source>
</reference>
<dbReference type="RefSeq" id="WP_099387021.1">
    <property type="nucleotide sequence ID" value="NZ_JANSWH010000092.1"/>
</dbReference>
<dbReference type="EMBL" id="PDYG01000135">
    <property type="protein sequence ID" value="PHU36231.1"/>
    <property type="molecule type" value="Genomic_DNA"/>
</dbReference>
<dbReference type="Gene3D" id="2.60.40.1500">
    <property type="entry name" value="Glycosyl hydrolase domain, family 39"/>
    <property type="match status" value="1"/>
</dbReference>
<dbReference type="InterPro" id="IPR049166">
    <property type="entry name" value="GH39_cat"/>
</dbReference>
<keyword evidence="4" id="KW-0238">DNA-binding</keyword>
<dbReference type="Gene3D" id="1.10.10.60">
    <property type="entry name" value="Homeodomain-like"/>
    <property type="match status" value="2"/>
</dbReference>
<organism evidence="8 9">
    <name type="scientific">Agathobacter ruminis</name>
    <dbReference type="NCBI Taxonomy" id="1712665"/>
    <lineage>
        <taxon>Bacteria</taxon>
        <taxon>Bacillati</taxon>
        <taxon>Bacillota</taxon>
        <taxon>Clostridia</taxon>
        <taxon>Lachnospirales</taxon>
        <taxon>Lachnospiraceae</taxon>
        <taxon>Agathobacter</taxon>
    </lineage>
</organism>
<dbReference type="InterPro" id="IPR018062">
    <property type="entry name" value="HTH_AraC-typ_CS"/>
</dbReference>
<dbReference type="InterPro" id="IPR018060">
    <property type="entry name" value="HTH_AraC"/>
</dbReference>
<dbReference type="GO" id="GO:0003700">
    <property type="term" value="F:DNA-binding transcription factor activity"/>
    <property type="evidence" value="ECO:0007669"/>
    <property type="project" value="InterPro"/>
</dbReference>
<dbReference type="SUPFAM" id="SSF46689">
    <property type="entry name" value="Homeodomain-like"/>
    <property type="match status" value="2"/>
</dbReference>
<dbReference type="SUPFAM" id="SSF51011">
    <property type="entry name" value="Glycosyl hydrolase domain"/>
    <property type="match status" value="1"/>
</dbReference>
<dbReference type="SMART" id="SM00342">
    <property type="entry name" value="HTH_ARAC"/>
    <property type="match status" value="1"/>
</dbReference>
<reference evidence="8 9" key="1">
    <citation type="submission" date="2017-10" db="EMBL/GenBank/DDBJ databases">
        <title>Resolving the taxonomy of Roseburia spp., Eubacterium rectale and Agathobacter spp. through phylogenomic analysis.</title>
        <authorList>
            <person name="Sheridan P.O."/>
            <person name="Walker A.W."/>
            <person name="Duncan S.H."/>
            <person name="Scott K.P."/>
            <person name="Toole P.W.O."/>
            <person name="Luis P."/>
            <person name="Flint H.J."/>
        </authorList>
    </citation>
    <scope>NUCLEOTIDE SEQUENCE [LARGE SCALE GENOMIC DNA]</scope>
    <source>
        <strain evidence="8 9">JK623</strain>
    </source>
</reference>
<dbReference type="Pfam" id="PF01229">
    <property type="entry name" value="Glyco_hydro_39"/>
    <property type="match status" value="1"/>
</dbReference>
<protein>
    <recommendedName>
        <fullName evidence="7">HTH araC/xylS-type domain-containing protein</fullName>
    </recommendedName>
</protein>
<evidence type="ECO:0000256" key="1">
    <source>
        <dbReference type="ARBA" id="ARBA00008875"/>
    </source>
</evidence>
<evidence type="ECO:0000256" key="2">
    <source>
        <dbReference type="ARBA" id="ARBA00022801"/>
    </source>
</evidence>
<evidence type="ECO:0000313" key="9">
    <source>
        <dbReference type="Proteomes" id="UP000224563"/>
    </source>
</evidence>
<keyword evidence="6" id="KW-0326">Glycosidase</keyword>
<dbReference type="InterPro" id="IPR017853">
    <property type="entry name" value="GH"/>
</dbReference>
<feature type="domain" description="HTH araC/xylS-type" evidence="7">
    <location>
        <begin position="165"/>
        <end position="263"/>
    </location>
</feature>
<keyword evidence="3" id="KW-0805">Transcription regulation</keyword>
<dbReference type="SUPFAM" id="SSF51445">
    <property type="entry name" value="(Trans)glycosidases"/>
    <property type="match status" value="1"/>
</dbReference>
<evidence type="ECO:0000256" key="3">
    <source>
        <dbReference type="ARBA" id="ARBA00023015"/>
    </source>
</evidence>
<sequence>MNYNSDFPISFLKQYHLSKSIPYQSDTFDMIYIISGTLTITSENGDSIEYPQNNVTVLHSNHAYRFEPSNDNIMIHFGINSGFMVQNNCIDAQILCDSILEPNRNYIQIKNLIMNISSQYLDNSDLHELSLLGQIYQLLALLQTDYSITVSDATNDGGKYQERISQIRTYLLENYRQQITLSSLADSMFLTPQYLSKFFKRHFHANFNQYLNQLRIEHTLRDIMYTSKSITDIAVQHGFPNISTFNRRFKEIYQISPREYRKKATSAPPVTAEWLSENREFETPLAVENINTREISAFVGLKTQMPHNFTKLINVGYAHNLLSQGFVQRLLKANQDLNLDYLRIEGMISNTMIPRLAGRNDYYFANVQTVLNLLYENGLTPFIELGKNSFDYLNYSMANVPMRIYSNKERFLNMFEAFLAFVTDHYDAEWLDRWHFELWKIPRESDDDYFEGFNKINRLIKKYLPNSKFGGPGHITSMNSDSLIHQLEEFRNRDLHPDFISVHFFTLQYTLDEVGNIDLSAVARGLRTQQLWILDRIKSIMGHEIPLYITEFNSSLIPQTYINESCFQATFITKNLLEMHTDSDMIGYWMLDDSSFKSKDLSIYLVNGISLINKNQIPTPAYHAYSFLNRMGEFLIEQGENYCITQSKDGNYQVLTYNYAHFANVESLVKNVKHSILDVYHYFESVPPITMKFTLSGLTPGKYRVHRHLLDRAHGSLLDVHLGGFRASIIDETEYMYKIQTPARADVDYLRKTCVPEERVIFLNVESELTLSITLNAHNVCFFDIAKEY</sequence>
<name>A0A2G3DZ43_9FIRM</name>
<keyword evidence="9" id="KW-1185">Reference proteome</keyword>
<dbReference type="GO" id="GO:0016798">
    <property type="term" value="F:hydrolase activity, acting on glycosyl bonds"/>
    <property type="evidence" value="ECO:0007669"/>
    <property type="project" value="UniProtKB-KW"/>
</dbReference>
<dbReference type="PANTHER" id="PTHR43280">
    <property type="entry name" value="ARAC-FAMILY TRANSCRIPTIONAL REGULATOR"/>
    <property type="match status" value="1"/>
</dbReference>
<dbReference type="Gene3D" id="3.20.20.80">
    <property type="entry name" value="Glycosidases"/>
    <property type="match status" value="1"/>
</dbReference>
<dbReference type="PROSITE" id="PS01124">
    <property type="entry name" value="HTH_ARAC_FAMILY_2"/>
    <property type="match status" value="1"/>
</dbReference>
<keyword evidence="2" id="KW-0378">Hydrolase</keyword>
<dbReference type="Pfam" id="PF12833">
    <property type="entry name" value="HTH_18"/>
    <property type="match status" value="1"/>
</dbReference>
<gene>
    <name evidence="8" type="ORF">CSX02_13170</name>
</gene>
<evidence type="ECO:0000313" key="8">
    <source>
        <dbReference type="EMBL" id="PHU36231.1"/>
    </source>
</evidence>
<dbReference type="PANTHER" id="PTHR43280:SF2">
    <property type="entry name" value="HTH-TYPE TRANSCRIPTIONAL REGULATOR EXSA"/>
    <property type="match status" value="1"/>
</dbReference>
<evidence type="ECO:0000256" key="6">
    <source>
        <dbReference type="ARBA" id="ARBA00023295"/>
    </source>
</evidence>
<dbReference type="InterPro" id="IPR009057">
    <property type="entry name" value="Homeodomain-like_sf"/>
</dbReference>